<keyword evidence="3" id="KW-1185">Reference proteome</keyword>
<dbReference type="AlphaFoldDB" id="A0A2K1KAU3"/>
<evidence type="ECO:0000313" key="2">
    <source>
        <dbReference type="EnsemblPlants" id="Pp3c7_7440V3.1"/>
    </source>
</evidence>
<dbReference type="RefSeq" id="XP_024379918.1">
    <property type="nucleotide sequence ID" value="XM_024524150.2"/>
</dbReference>
<dbReference type="EnsemblPlants" id="Pp3c7_7440V3.1">
    <property type="protein sequence ID" value="Pp3c7_7440V3.1"/>
    <property type="gene ID" value="Pp3c7_7440"/>
</dbReference>
<dbReference type="GeneID" id="112284399"/>
<gene>
    <name evidence="2" type="primary">LOC112284399</name>
    <name evidence="1" type="ORF">PHYPA_010083</name>
</gene>
<dbReference type="STRING" id="3218.A0A2K1KAU3"/>
<name>A0A2K1KAU3_PHYPA</name>
<dbReference type="PANTHER" id="PTHR37720">
    <property type="entry name" value="OS10G0481400 PROTEIN"/>
    <property type="match status" value="1"/>
</dbReference>
<reference evidence="2" key="3">
    <citation type="submission" date="2020-12" db="UniProtKB">
        <authorList>
            <consortium name="EnsemblPlants"/>
        </authorList>
    </citation>
    <scope>IDENTIFICATION</scope>
</reference>
<sequence length="96" mass="10359">MPLFYPSILFQERVLGFVMGGLVGAGVSMYDQREIWKSTAGLAEMLSRGTLPAARGISSPPPILGREARADLAHLWNSAVDRTFGPLIAVISSKGW</sequence>
<reference evidence="1 3" key="1">
    <citation type="journal article" date="2008" name="Science">
        <title>The Physcomitrella genome reveals evolutionary insights into the conquest of land by plants.</title>
        <authorList>
            <person name="Rensing S."/>
            <person name="Lang D."/>
            <person name="Zimmer A."/>
            <person name="Terry A."/>
            <person name="Salamov A."/>
            <person name="Shapiro H."/>
            <person name="Nishiyama T."/>
            <person name="Perroud P.-F."/>
            <person name="Lindquist E."/>
            <person name="Kamisugi Y."/>
            <person name="Tanahashi T."/>
            <person name="Sakakibara K."/>
            <person name="Fujita T."/>
            <person name="Oishi K."/>
            <person name="Shin-I T."/>
            <person name="Kuroki Y."/>
            <person name="Toyoda A."/>
            <person name="Suzuki Y."/>
            <person name="Hashimoto A."/>
            <person name="Yamaguchi K."/>
            <person name="Sugano A."/>
            <person name="Kohara Y."/>
            <person name="Fujiyama A."/>
            <person name="Anterola A."/>
            <person name="Aoki S."/>
            <person name="Ashton N."/>
            <person name="Barbazuk W.B."/>
            <person name="Barker E."/>
            <person name="Bennetzen J."/>
            <person name="Bezanilla M."/>
            <person name="Blankenship R."/>
            <person name="Cho S.H."/>
            <person name="Dutcher S."/>
            <person name="Estelle M."/>
            <person name="Fawcett J.A."/>
            <person name="Gundlach H."/>
            <person name="Hanada K."/>
            <person name="Heyl A."/>
            <person name="Hicks K.A."/>
            <person name="Hugh J."/>
            <person name="Lohr M."/>
            <person name="Mayer K."/>
            <person name="Melkozernov A."/>
            <person name="Murata T."/>
            <person name="Nelson D."/>
            <person name="Pils B."/>
            <person name="Prigge M."/>
            <person name="Reiss B."/>
            <person name="Renner T."/>
            <person name="Rombauts S."/>
            <person name="Rushton P."/>
            <person name="Sanderfoot A."/>
            <person name="Schween G."/>
            <person name="Shiu S.-H."/>
            <person name="Stueber K."/>
            <person name="Theodoulou F.L."/>
            <person name="Tu H."/>
            <person name="Van de Peer Y."/>
            <person name="Verrier P.J."/>
            <person name="Waters E."/>
            <person name="Wood A."/>
            <person name="Yang L."/>
            <person name="Cove D."/>
            <person name="Cuming A."/>
            <person name="Hasebe M."/>
            <person name="Lucas S."/>
            <person name="Mishler D.B."/>
            <person name="Reski R."/>
            <person name="Grigoriev I."/>
            <person name="Quatrano R.S."/>
            <person name="Boore J.L."/>
        </authorList>
    </citation>
    <scope>NUCLEOTIDE SEQUENCE [LARGE SCALE GENOMIC DNA]</scope>
    <source>
        <strain evidence="2 3">cv. Gransden 2004</strain>
    </source>
</reference>
<dbReference type="OrthoDB" id="1895233at2759"/>
<dbReference type="PANTHER" id="PTHR37720:SF2">
    <property type="entry name" value="OS10G0481400 PROTEIN"/>
    <property type="match status" value="1"/>
</dbReference>
<evidence type="ECO:0000313" key="1">
    <source>
        <dbReference type="EMBL" id="PNR50897.1"/>
    </source>
</evidence>
<dbReference type="EnsemblPlants" id="Pp3c7_7440V3.2">
    <property type="protein sequence ID" value="Pp3c7_7440V3.2"/>
    <property type="gene ID" value="Pp3c7_7440"/>
</dbReference>
<evidence type="ECO:0000313" key="3">
    <source>
        <dbReference type="Proteomes" id="UP000006727"/>
    </source>
</evidence>
<protein>
    <submittedName>
        <fullName evidence="1 2">Uncharacterized protein</fullName>
    </submittedName>
</protein>
<reference evidence="1 3" key="2">
    <citation type="journal article" date="2018" name="Plant J.">
        <title>The Physcomitrella patens chromosome-scale assembly reveals moss genome structure and evolution.</title>
        <authorList>
            <person name="Lang D."/>
            <person name="Ullrich K.K."/>
            <person name="Murat F."/>
            <person name="Fuchs J."/>
            <person name="Jenkins J."/>
            <person name="Haas F.B."/>
            <person name="Piednoel M."/>
            <person name="Gundlach H."/>
            <person name="Van Bel M."/>
            <person name="Meyberg R."/>
            <person name="Vives C."/>
            <person name="Morata J."/>
            <person name="Symeonidi A."/>
            <person name="Hiss M."/>
            <person name="Muchero W."/>
            <person name="Kamisugi Y."/>
            <person name="Saleh O."/>
            <person name="Blanc G."/>
            <person name="Decker E.L."/>
            <person name="van Gessel N."/>
            <person name="Grimwood J."/>
            <person name="Hayes R.D."/>
            <person name="Graham S.W."/>
            <person name="Gunter L.E."/>
            <person name="McDaniel S.F."/>
            <person name="Hoernstein S.N.W."/>
            <person name="Larsson A."/>
            <person name="Li F.W."/>
            <person name="Perroud P.F."/>
            <person name="Phillips J."/>
            <person name="Ranjan P."/>
            <person name="Rokshar D.S."/>
            <person name="Rothfels C.J."/>
            <person name="Schneider L."/>
            <person name="Shu S."/>
            <person name="Stevenson D.W."/>
            <person name="Thummler F."/>
            <person name="Tillich M."/>
            <person name="Villarreal Aguilar J.C."/>
            <person name="Widiez T."/>
            <person name="Wong G.K."/>
            <person name="Wymore A."/>
            <person name="Zhang Y."/>
            <person name="Zimmer A.D."/>
            <person name="Quatrano R.S."/>
            <person name="Mayer K.F.X."/>
            <person name="Goodstein D."/>
            <person name="Casacuberta J.M."/>
            <person name="Vandepoele K."/>
            <person name="Reski R."/>
            <person name="Cuming A.C."/>
            <person name="Tuskan G.A."/>
            <person name="Maumus F."/>
            <person name="Salse J."/>
            <person name="Schmutz J."/>
            <person name="Rensing S.A."/>
        </authorList>
    </citation>
    <scope>NUCLEOTIDE SEQUENCE [LARGE SCALE GENOMIC DNA]</scope>
    <source>
        <strain evidence="2 3">cv. Gransden 2004</strain>
    </source>
</reference>
<dbReference type="Gramene" id="Pp3c7_7440V3.2">
    <property type="protein sequence ID" value="Pp3c7_7440V3.2"/>
    <property type="gene ID" value="Pp3c7_7440"/>
</dbReference>
<proteinExistence type="predicted"/>
<organism evidence="1">
    <name type="scientific">Physcomitrium patens</name>
    <name type="common">Spreading-leaved earth moss</name>
    <name type="synonym">Physcomitrella patens</name>
    <dbReference type="NCBI Taxonomy" id="3218"/>
    <lineage>
        <taxon>Eukaryota</taxon>
        <taxon>Viridiplantae</taxon>
        <taxon>Streptophyta</taxon>
        <taxon>Embryophyta</taxon>
        <taxon>Bryophyta</taxon>
        <taxon>Bryophytina</taxon>
        <taxon>Bryopsida</taxon>
        <taxon>Funariidae</taxon>
        <taxon>Funariales</taxon>
        <taxon>Funariaceae</taxon>
        <taxon>Physcomitrium</taxon>
    </lineage>
</organism>
<dbReference type="EMBL" id="ABEU02000007">
    <property type="protein sequence ID" value="PNR50897.1"/>
    <property type="molecule type" value="Genomic_DNA"/>
</dbReference>
<dbReference type="Gramene" id="Pp3c7_7440V3.1">
    <property type="protein sequence ID" value="Pp3c7_7440V3.1"/>
    <property type="gene ID" value="Pp3c7_7440"/>
</dbReference>
<dbReference type="Proteomes" id="UP000006727">
    <property type="component" value="Chromosome 7"/>
</dbReference>
<accession>A0A2K1KAU3</accession>